<dbReference type="InterPro" id="IPR009057">
    <property type="entry name" value="Homeodomain-like_sf"/>
</dbReference>
<dbReference type="EMBL" id="CP046171">
    <property type="protein sequence ID" value="QIS04345.1"/>
    <property type="molecule type" value="Genomic_DNA"/>
</dbReference>
<accession>A0A6G9XTW6</accession>
<name>A0A6G9XTW6_NOCBR</name>
<protein>
    <submittedName>
        <fullName evidence="4">TetR family transcriptional regulator</fullName>
    </submittedName>
</protein>
<gene>
    <name evidence="4" type="ORF">F5X71_20230</name>
</gene>
<reference evidence="4 5" key="1">
    <citation type="journal article" date="2019" name="ACS Chem. Biol.">
        <title>Identification and Mobilization of a Cryptic Antibiotic Biosynthesis Gene Locus from a Human-Pathogenic Nocardia Isolate.</title>
        <authorList>
            <person name="Herisse M."/>
            <person name="Ishida K."/>
            <person name="Porter J.L."/>
            <person name="Howden B."/>
            <person name="Hertweck C."/>
            <person name="Stinear T.P."/>
            <person name="Pidot S.J."/>
        </authorList>
    </citation>
    <scope>NUCLEOTIDE SEQUENCE [LARGE SCALE GENOMIC DNA]</scope>
    <source>
        <strain evidence="4 5">AUSMDU00024985</strain>
    </source>
</reference>
<evidence type="ECO:0000313" key="5">
    <source>
        <dbReference type="Proteomes" id="UP000501705"/>
    </source>
</evidence>
<keyword evidence="1 2" id="KW-0238">DNA-binding</keyword>
<dbReference type="GO" id="GO:0000976">
    <property type="term" value="F:transcription cis-regulatory region binding"/>
    <property type="evidence" value="ECO:0007669"/>
    <property type="project" value="TreeGrafter"/>
</dbReference>
<evidence type="ECO:0000313" key="4">
    <source>
        <dbReference type="EMBL" id="QIS04345.1"/>
    </source>
</evidence>
<proteinExistence type="predicted"/>
<dbReference type="GO" id="GO:0003700">
    <property type="term" value="F:DNA-binding transcription factor activity"/>
    <property type="evidence" value="ECO:0007669"/>
    <property type="project" value="TreeGrafter"/>
</dbReference>
<dbReference type="InterPro" id="IPR001647">
    <property type="entry name" value="HTH_TetR"/>
</dbReference>
<dbReference type="AlphaFoldDB" id="A0A6G9XTW6"/>
<dbReference type="InterPro" id="IPR050109">
    <property type="entry name" value="HTH-type_TetR-like_transc_reg"/>
</dbReference>
<organism evidence="4 5">
    <name type="scientific">Nocardia brasiliensis</name>
    <dbReference type="NCBI Taxonomy" id="37326"/>
    <lineage>
        <taxon>Bacteria</taxon>
        <taxon>Bacillati</taxon>
        <taxon>Actinomycetota</taxon>
        <taxon>Actinomycetes</taxon>
        <taxon>Mycobacteriales</taxon>
        <taxon>Nocardiaceae</taxon>
        <taxon>Nocardia</taxon>
    </lineage>
</organism>
<evidence type="ECO:0000256" key="1">
    <source>
        <dbReference type="ARBA" id="ARBA00023125"/>
    </source>
</evidence>
<feature type="DNA-binding region" description="H-T-H motif" evidence="2">
    <location>
        <begin position="38"/>
        <end position="57"/>
    </location>
</feature>
<feature type="domain" description="HTH tetR-type" evidence="3">
    <location>
        <begin position="15"/>
        <end position="75"/>
    </location>
</feature>
<dbReference type="SUPFAM" id="SSF46689">
    <property type="entry name" value="Homeodomain-like"/>
    <property type="match status" value="1"/>
</dbReference>
<dbReference type="Proteomes" id="UP000501705">
    <property type="component" value="Chromosome"/>
</dbReference>
<sequence>MPAERRRMTRAESQQRTREEVLDAAEELFFELGFHATTVAKIAEAAGRTQGAIYANFSSKENLCAEVLLRCYMRTFAELIAKVAESGGPFDAQLESLADWFKHLVAAEGLVALAAEYALAVHKNSEQLAVSIGHIEMGRNMLGTVLATALPFSVDQTSKDIAVNAILATGTGLALGRTLGAIDDEQLVDLLIRTIRLWATDFERGDATKA</sequence>
<dbReference type="Pfam" id="PF00440">
    <property type="entry name" value="TetR_N"/>
    <property type="match status" value="1"/>
</dbReference>
<dbReference type="RefSeq" id="WP_167463465.1">
    <property type="nucleotide sequence ID" value="NZ_CP046171.1"/>
</dbReference>
<dbReference type="PRINTS" id="PR00455">
    <property type="entry name" value="HTHTETR"/>
</dbReference>
<evidence type="ECO:0000256" key="2">
    <source>
        <dbReference type="PROSITE-ProRule" id="PRU00335"/>
    </source>
</evidence>
<dbReference type="PANTHER" id="PTHR30055">
    <property type="entry name" value="HTH-TYPE TRANSCRIPTIONAL REGULATOR RUTR"/>
    <property type="match status" value="1"/>
</dbReference>
<dbReference type="Gene3D" id="1.10.357.10">
    <property type="entry name" value="Tetracycline Repressor, domain 2"/>
    <property type="match status" value="1"/>
</dbReference>
<dbReference type="PROSITE" id="PS50977">
    <property type="entry name" value="HTH_TETR_2"/>
    <property type="match status" value="1"/>
</dbReference>
<evidence type="ECO:0000259" key="3">
    <source>
        <dbReference type="PROSITE" id="PS50977"/>
    </source>
</evidence>
<dbReference type="PANTHER" id="PTHR30055:SF226">
    <property type="entry name" value="HTH-TYPE TRANSCRIPTIONAL REGULATOR PKSA"/>
    <property type="match status" value="1"/>
</dbReference>